<gene>
    <name evidence="2" type="ORF">PIB30_058426</name>
</gene>
<protein>
    <submittedName>
        <fullName evidence="2">Uncharacterized protein</fullName>
    </submittedName>
</protein>
<feature type="region of interest" description="Disordered" evidence="1">
    <location>
        <begin position="102"/>
        <end position="132"/>
    </location>
</feature>
<sequence>ARVETAIEGWMCEGDNIETKGVHEEVVERNEGANGINEGDSREKEVEEEEEDPEDDPSEMLVASRARDMDAYEDYLQYLEELRHHPKYSLTIAVRHFAQDLSDDLQSPPSDARSQPSFELSGIWPSPVGPSQ</sequence>
<keyword evidence="3" id="KW-1185">Reference proteome</keyword>
<organism evidence="2 3">
    <name type="scientific">Stylosanthes scabra</name>
    <dbReference type="NCBI Taxonomy" id="79078"/>
    <lineage>
        <taxon>Eukaryota</taxon>
        <taxon>Viridiplantae</taxon>
        <taxon>Streptophyta</taxon>
        <taxon>Embryophyta</taxon>
        <taxon>Tracheophyta</taxon>
        <taxon>Spermatophyta</taxon>
        <taxon>Magnoliopsida</taxon>
        <taxon>eudicotyledons</taxon>
        <taxon>Gunneridae</taxon>
        <taxon>Pentapetalae</taxon>
        <taxon>rosids</taxon>
        <taxon>fabids</taxon>
        <taxon>Fabales</taxon>
        <taxon>Fabaceae</taxon>
        <taxon>Papilionoideae</taxon>
        <taxon>50 kb inversion clade</taxon>
        <taxon>dalbergioids sensu lato</taxon>
        <taxon>Dalbergieae</taxon>
        <taxon>Pterocarpus clade</taxon>
        <taxon>Stylosanthes</taxon>
    </lineage>
</organism>
<reference evidence="2 3" key="1">
    <citation type="journal article" date="2023" name="Plants (Basel)">
        <title>Bridging the Gap: Combining Genomics and Transcriptomics Approaches to Understand Stylosanthes scabra, an Orphan Legume from the Brazilian Caatinga.</title>
        <authorList>
            <person name="Ferreira-Neto J.R.C."/>
            <person name="da Silva M.D."/>
            <person name="Binneck E."/>
            <person name="de Melo N.F."/>
            <person name="da Silva R.H."/>
            <person name="de Melo A.L.T.M."/>
            <person name="Pandolfi V."/>
            <person name="Bustamante F.O."/>
            <person name="Brasileiro-Vidal A.C."/>
            <person name="Benko-Iseppon A.M."/>
        </authorList>
    </citation>
    <scope>NUCLEOTIDE SEQUENCE [LARGE SCALE GENOMIC DNA]</scope>
    <source>
        <tissue evidence="2">Leaves</tissue>
    </source>
</reference>
<accession>A0ABU6WKG9</accession>
<dbReference type="EMBL" id="JASCZI010181733">
    <property type="protein sequence ID" value="MED6185575.1"/>
    <property type="molecule type" value="Genomic_DNA"/>
</dbReference>
<feature type="compositionally biased region" description="Acidic residues" evidence="1">
    <location>
        <begin position="46"/>
        <end position="58"/>
    </location>
</feature>
<dbReference type="Proteomes" id="UP001341840">
    <property type="component" value="Unassembled WGS sequence"/>
</dbReference>
<evidence type="ECO:0000313" key="2">
    <source>
        <dbReference type="EMBL" id="MED6185575.1"/>
    </source>
</evidence>
<feature type="non-terminal residue" evidence="2">
    <location>
        <position position="1"/>
    </location>
</feature>
<comment type="caution">
    <text evidence="2">The sequence shown here is derived from an EMBL/GenBank/DDBJ whole genome shotgun (WGS) entry which is preliminary data.</text>
</comment>
<proteinExistence type="predicted"/>
<feature type="region of interest" description="Disordered" evidence="1">
    <location>
        <begin position="22"/>
        <end position="59"/>
    </location>
</feature>
<evidence type="ECO:0000256" key="1">
    <source>
        <dbReference type="SAM" id="MobiDB-lite"/>
    </source>
</evidence>
<evidence type="ECO:0000313" key="3">
    <source>
        <dbReference type="Proteomes" id="UP001341840"/>
    </source>
</evidence>
<feature type="compositionally biased region" description="Basic and acidic residues" evidence="1">
    <location>
        <begin position="22"/>
        <end position="31"/>
    </location>
</feature>
<name>A0ABU6WKG9_9FABA</name>